<gene>
    <name evidence="1" type="ORF">SUBVAR_06572</name>
</gene>
<evidence type="ECO:0000313" key="1">
    <source>
        <dbReference type="EMBL" id="EFB75111.1"/>
    </source>
</evidence>
<dbReference type="EMBL" id="ACBY02000034">
    <property type="protein sequence ID" value="EFB75111.1"/>
    <property type="molecule type" value="Genomic_DNA"/>
</dbReference>
<dbReference type="HOGENOM" id="CLU_1427328_0_0_9"/>
<protein>
    <submittedName>
        <fullName evidence="1">Uncharacterized protein</fullName>
    </submittedName>
</protein>
<organism evidence="1 2">
    <name type="scientific">Subdoligranulum variabile DSM 15176</name>
    <dbReference type="NCBI Taxonomy" id="411471"/>
    <lineage>
        <taxon>Bacteria</taxon>
        <taxon>Bacillati</taxon>
        <taxon>Bacillota</taxon>
        <taxon>Clostridia</taxon>
        <taxon>Eubacteriales</taxon>
        <taxon>Oscillospiraceae</taxon>
        <taxon>Subdoligranulum</taxon>
    </lineage>
</organism>
<name>D1PQA4_9FIRM</name>
<keyword evidence="2" id="KW-1185">Reference proteome</keyword>
<dbReference type="eggNOG" id="ENOG50335B7">
    <property type="taxonomic scope" value="Bacteria"/>
</dbReference>
<dbReference type="Proteomes" id="UP000003438">
    <property type="component" value="Unassembled WGS sequence"/>
</dbReference>
<comment type="caution">
    <text evidence="1">The sequence shown here is derived from an EMBL/GenBank/DDBJ whole genome shotgun (WGS) entry which is preliminary data.</text>
</comment>
<reference evidence="1" key="1">
    <citation type="submission" date="2009-12" db="EMBL/GenBank/DDBJ databases">
        <authorList>
            <person name="Weinstock G."/>
            <person name="Sodergren E."/>
            <person name="Clifton S."/>
            <person name="Fulton L."/>
            <person name="Fulton B."/>
            <person name="Courtney L."/>
            <person name="Fronick C."/>
            <person name="Harrison M."/>
            <person name="Strong C."/>
            <person name="Farmer C."/>
            <person name="Delahaunty K."/>
            <person name="Markovic C."/>
            <person name="Hall O."/>
            <person name="Minx P."/>
            <person name="Tomlinson C."/>
            <person name="Mitreva M."/>
            <person name="Nelson J."/>
            <person name="Hou S."/>
            <person name="Wollam A."/>
            <person name="Pepin K.H."/>
            <person name="Johnson M."/>
            <person name="Bhonagiri V."/>
            <person name="Nash W.E."/>
            <person name="Warren W."/>
            <person name="Chinwalla A."/>
            <person name="Mardis E.R."/>
            <person name="Wilson R.K."/>
        </authorList>
    </citation>
    <scope>NUCLEOTIDE SEQUENCE [LARGE SCALE GENOMIC DNA]</scope>
    <source>
        <strain evidence="1">DSM 15176</strain>
    </source>
</reference>
<dbReference type="RefSeq" id="WP_007047934.1">
    <property type="nucleotide sequence ID" value="NZ_GG704770.1"/>
</dbReference>
<sequence>MADVEKLRKVKQCIDSLAEGLNPFTGQPLPAEDIVNDVRVSRSLFLASAFLQEQMQGTTAKKTGKKQAFRLSLEERERVEFSSQPIPASELARRMNDAVGAQDCKKISYRQITDWLVEVGMLKLVENTTGTQRRRPTDSGEKLGISVDNRVGQYGPYQVVLYSEDAQHFIVDNVDAIVAFTASKEKGTQR</sequence>
<proteinExistence type="predicted"/>
<accession>D1PQA4</accession>
<dbReference type="OrthoDB" id="2847528at2"/>
<dbReference type="AlphaFoldDB" id="D1PQA4"/>
<evidence type="ECO:0000313" key="2">
    <source>
        <dbReference type="Proteomes" id="UP000003438"/>
    </source>
</evidence>